<organism evidence="1 2">
    <name type="scientific">Senna tora</name>
    <dbReference type="NCBI Taxonomy" id="362788"/>
    <lineage>
        <taxon>Eukaryota</taxon>
        <taxon>Viridiplantae</taxon>
        <taxon>Streptophyta</taxon>
        <taxon>Embryophyta</taxon>
        <taxon>Tracheophyta</taxon>
        <taxon>Spermatophyta</taxon>
        <taxon>Magnoliopsida</taxon>
        <taxon>eudicotyledons</taxon>
        <taxon>Gunneridae</taxon>
        <taxon>Pentapetalae</taxon>
        <taxon>rosids</taxon>
        <taxon>fabids</taxon>
        <taxon>Fabales</taxon>
        <taxon>Fabaceae</taxon>
        <taxon>Caesalpinioideae</taxon>
        <taxon>Cassia clade</taxon>
        <taxon>Senna</taxon>
    </lineage>
</organism>
<proteinExistence type="predicted"/>
<name>A0A834SH10_9FABA</name>
<sequence length="73" mass="8436">MARRSLLKPGMSGRHRGDSFLDHLKERVNHNICVWTFTLCVMSMIRSTPRPTSISKADSGMLMNWHIESTFEE</sequence>
<evidence type="ECO:0000313" key="1">
    <source>
        <dbReference type="EMBL" id="KAF7803171.1"/>
    </source>
</evidence>
<protein>
    <submittedName>
        <fullName evidence="1">Uncharacterized protein</fullName>
    </submittedName>
</protein>
<dbReference type="EMBL" id="JAAIUW010000013">
    <property type="protein sequence ID" value="KAF7803171.1"/>
    <property type="molecule type" value="Genomic_DNA"/>
</dbReference>
<gene>
    <name evidence="1" type="ORF">G2W53_042282</name>
</gene>
<comment type="caution">
    <text evidence="1">The sequence shown here is derived from an EMBL/GenBank/DDBJ whole genome shotgun (WGS) entry which is preliminary data.</text>
</comment>
<dbReference type="AlphaFoldDB" id="A0A834SH10"/>
<evidence type="ECO:0000313" key="2">
    <source>
        <dbReference type="Proteomes" id="UP000634136"/>
    </source>
</evidence>
<keyword evidence="2" id="KW-1185">Reference proteome</keyword>
<dbReference type="Proteomes" id="UP000634136">
    <property type="component" value="Unassembled WGS sequence"/>
</dbReference>
<accession>A0A834SH10</accession>
<reference evidence="1" key="1">
    <citation type="submission" date="2020-09" db="EMBL/GenBank/DDBJ databases">
        <title>Genome-Enabled Discovery of Anthraquinone Biosynthesis in Senna tora.</title>
        <authorList>
            <person name="Kang S.-H."/>
            <person name="Pandey R.P."/>
            <person name="Lee C.-M."/>
            <person name="Sim J.-S."/>
            <person name="Jeong J.-T."/>
            <person name="Choi B.-S."/>
            <person name="Jung M."/>
            <person name="Ginzburg D."/>
            <person name="Zhao K."/>
            <person name="Won S.Y."/>
            <person name="Oh T.-J."/>
            <person name="Yu Y."/>
            <person name="Kim N.-H."/>
            <person name="Lee O.R."/>
            <person name="Lee T.-H."/>
            <person name="Bashyal P."/>
            <person name="Kim T.-S."/>
            <person name="Lee W.-H."/>
            <person name="Kawkins C."/>
            <person name="Kim C.-K."/>
            <person name="Kim J.S."/>
            <person name="Ahn B.O."/>
            <person name="Rhee S.Y."/>
            <person name="Sohng J.K."/>
        </authorList>
    </citation>
    <scope>NUCLEOTIDE SEQUENCE</scope>
    <source>
        <tissue evidence="1">Leaf</tissue>
    </source>
</reference>